<dbReference type="Proteomes" id="UP001044222">
    <property type="component" value="Unassembled WGS sequence"/>
</dbReference>
<proteinExistence type="predicted"/>
<protein>
    <submittedName>
        <fullName evidence="2">Uncharacterized protein</fullName>
    </submittedName>
</protein>
<dbReference type="EMBL" id="JAFIRN010000001">
    <property type="protein sequence ID" value="KAG5857996.1"/>
    <property type="molecule type" value="Genomic_DNA"/>
</dbReference>
<name>A0A9D3SB37_ANGAN</name>
<reference evidence="2" key="1">
    <citation type="submission" date="2021-01" db="EMBL/GenBank/DDBJ databases">
        <title>A chromosome-scale assembly of European eel, Anguilla anguilla.</title>
        <authorList>
            <person name="Henkel C."/>
            <person name="Jong-Raadsen S.A."/>
            <person name="Dufour S."/>
            <person name="Weltzien F.-A."/>
            <person name="Palstra A.P."/>
            <person name="Pelster B."/>
            <person name="Spaink H.P."/>
            <person name="Van Den Thillart G.E."/>
            <person name="Jansen H."/>
            <person name="Zahm M."/>
            <person name="Klopp C."/>
            <person name="Cedric C."/>
            <person name="Louis A."/>
            <person name="Berthelot C."/>
            <person name="Parey E."/>
            <person name="Roest Crollius H."/>
            <person name="Montfort J."/>
            <person name="Robinson-Rechavi M."/>
            <person name="Bucao C."/>
            <person name="Bouchez O."/>
            <person name="Gislard M."/>
            <person name="Lluch J."/>
            <person name="Milhes M."/>
            <person name="Lampietro C."/>
            <person name="Lopez Roques C."/>
            <person name="Donnadieu C."/>
            <person name="Braasch I."/>
            <person name="Desvignes T."/>
            <person name="Postlethwait J."/>
            <person name="Bobe J."/>
            <person name="Guiguen Y."/>
            <person name="Dirks R."/>
        </authorList>
    </citation>
    <scope>NUCLEOTIDE SEQUENCE</scope>
    <source>
        <strain evidence="2">Tag_6206</strain>
        <tissue evidence="2">Liver</tissue>
    </source>
</reference>
<comment type="caution">
    <text evidence="2">The sequence shown here is derived from an EMBL/GenBank/DDBJ whole genome shotgun (WGS) entry which is preliminary data.</text>
</comment>
<evidence type="ECO:0000256" key="1">
    <source>
        <dbReference type="SAM" id="MobiDB-lite"/>
    </source>
</evidence>
<evidence type="ECO:0000313" key="2">
    <source>
        <dbReference type="EMBL" id="KAG5857996.1"/>
    </source>
</evidence>
<feature type="region of interest" description="Disordered" evidence="1">
    <location>
        <begin position="48"/>
        <end position="192"/>
    </location>
</feature>
<keyword evidence="3" id="KW-1185">Reference proteome</keyword>
<gene>
    <name evidence="2" type="ORF">ANANG_G00025410</name>
</gene>
<feature type="compositionally biased region" description="Low complexity" evidence="1">
    <location>
        <begin position="80"/>
        <end position="99"/>
    </location>
</feature>
<feature type="compositionally biased region" description="Basic and acidic residues" evidence="1">
    <location>
        <begin position="49"/>
        <end position="64"/>
    </location>
</feature>
<organism evidence="2 3">
    <name type="scientific">Anguilla anguilla</name>
    <name type="common">European freshwater eel</name>
    <name type="synonym">Muraena anguilla</name>
    <dbReference type="NCBI Taxonomy" id="7936"/>
    <lineage>
        <taxon>Eukaryota</taxon>
        <taxon>Metazoa</taxon>
        <taxon>Chordata</taxon>
        <taxon>Craniata</taxon>
        <taxon>Vertebrata</taxon>
        <taxon>Euteleostomi</taxon>
        <taxon>Actinopterygii</taxon>
        <taxon>Neopterygii</taxon>
        <taxon>Teleostei</taxon>
        <taxon>Anguilliformes</taxon>
        <taxon>Anguillidae</taxon>
        <taxon>Anguilla</taxon>
    </lineage>
</organism>
<evidence type="ECO:0000313" key="3">
    <source>
        <dbReference type="Proteomes" id="UP001044222"/>
    </source>
</evidence>
<accession>A0A9D3SB37</accession>
<sequence>MARYLRPPNTSLFIRNISDETRQRKGWRPALTDYKGWCRVDSRSYVQAKETEVGLRPTDRDPVRSGRSKNAQSDEGQGEALAPQLLPLRRLRAGRASPALPQPELRARRSRSPSYERRPAALRAPETPVRTPDTEEAEATRTTGTDPPSVITTARITGHRPAADPTPPPRPAPDRPGARRRPKPSPAPRPSP</sequence>
<dbReference type="AlphaFoldDB" id="A0A9D3SB37"/>